<feature type="region of interest" description="Disordered" evidence="1">
    <location>
        <begin position="1"/>
        <end position="35"/>
    </location>
</feature>
<protein>
    <submittedName>
        <fullName evidence="2">5' UTR upstream of amiE gene and upstream ORF</fullName>
    </submittedName>
</protein>
<dbReference type="PIR" id="A45791">
    <property type="entry name" value="A45791"/>
</dbReference>
<reference evidence="2" key="1">
    <citation type="journal article" date="1989" name="J. Gen. Microbiol.">
        <title>Positive control of Pseudomonas aeruginosa amidase synthesis is mediated by a transcription anti-termination mechanism.</title>
        <authorList>
            <person name="Drew R."/>
            <person name="Lowe N."/>
        </authorList>
    </citation>
    <scope>NUCLEOTIDE SEQUENCE</scope>
</reference>
<dbReference type="EMBL" id="M25262">
    <property type="protein sequence ID" value="AAA25914.1"/>
    <property type="molecule type" value="Genomic_DNA"/>
</dbReference>
<sequence length="35" mass="3778">MRISVDVAGPNLTHTHRANGLSRGYPGGPFFVPKK</sequence>
<proteinExistence type="predicted"/>
<organism evidence="2">
    <name type="scientific">Pseudomonas aeruginosa</name>
    <dbReference type="NCBI Taxonomy" id="287"/>
    <lineage>
        <taxon>Bacteria</taxon>
        <taxon>Pseudomonadati</taxon>
        <taxon>Pseudomonadota</taxon>
        <taxon>Gammaproteobacteria</taxon>
        <taxon>Pseudomonadales</taxon>
        <taxon>Pseudomonadaceae</taxon>
        <taxon>Pseudomonas</taxon>
    </lineage>
</organism>
<dbReference type="AlphaFoldDB" id="Q51501"/>
<accession>Q51501</accession>
<name>Q51501_PSEAI</name>
<evidence type="ECO:0000313" key="2">
    <source>
        <dbReference type="EMBL" id="AAA25914.1"/>
    </source>
</evidence>
<evidence type="ECO:0000256" key="1">
    <source>
        <dbReference type="SAM" id="MobiDB-lite"/>
    </source>
</evidence>